<evidence type="ECO:0000313" key="2">
    <source>
        <dbReference type="Proteomes" id="UP000828048"/>
    </source>
</evidence>
<organism evidence="1 2">
    <name type="scientific">Vaccinium darrowii</name>
    <dbReference type="NCBI Taxonomy" id="229202"/>
    <lineage>
        <taxon>Eukaryota</taxon>
        <taxon>Viridiplantae</taxon>
        <taxon>Streptophyta</taxon>
        <taxon>Embryophyta</taxon>
        <taxon>Tracheophyta</taxon>
        <taxon>Spermatophyta</taxon>
        <taxon>Magnoliopsida</taxon>
        <taxon>eudicotyledons</taxon>
        <taxon>Gunneridae</taxon>
        <taxon>Pentapetalae</taxon>
        <taxon>asterids</taxon>
        <taxon>Ericales</taxon>
        <taxon>Ericaceae</taxon>
        <taxon>Vaccinioideae</taxon>
        <taxon>Vaccinieae</taxon>
        <taxon>Vaccinium</taxon>
    </lineage>
</organism>
<accession>A0ACB7XAE6</accession>
<comment type="caution">
    <text evidence="1">The sequence shown here is derived from an EMBL/GenBank/DDBJ whole genome shotgun (WGS) entry which is preliminary data.</text>
</comment>
<name>A0ACB7XAE6_9ERIC</name>
<reference evidence="1 2" key="1">
    <citation type="journal article" date="2021" name="Hortic Res">
        <title>High-quality reference genome and annotation aids understanding of berry development for evergreen blueberry (Vaccinium darrowii).</title>
        <authorList>
            <person name="Yu J."/>
            <person name="Hulse-Kemp A.M."/>
            <person name="Babiker E."/>
            <person name="Staton M."/>
        </authorList>
    </citation>
    <scope>NUCLEOTIDE SEQUENCE [LARGE SCALE GENOMIC DNA]</scope>
    <source>
        <strain evidence="2">cv. NJ 8807/NJ 8810</strain>
        <tissue evidence="1">Young leaf</tissue>
    </source>
</reference>
<gene>
    <name evidence="1" type="ORF">Vadar_014846</name>
</gene>
<sequence length="589" mass="66415">MKFMKLGTRPDTFYTQEATRTVVSDVSSDLIIKINNITYLLHRHQLLPKCGFLQRICSNSEDSNSVTMELHDIPGGEDGFELCAKFCYGITINLSAHNVVPAFCAAKFLRMTESVEKGNFVQKLEAFFNSCILEGWKDSILALQTTGKLPEWSENLGITRRCIDSVIDKILTPPAKVTWSYTYTRPGYSRKRNQLVPKDWWTEDVSDLDIDLFRCIITAVRSANVLSTQLIGEALHVYASRWLPNPSKTQPPESSASQTEDLEKKQRILETIANMIPGDRESVSVGFLLRLLSIANFLGASPVTKGELIRRSSMQLEEATVNDLLFPSHASSNGHFYDIDSVGAVLQSFLVQWRRQNTGDGQSLRLIRKVGKLIDSYIQVVAKDVNMPVSKVASLAQALPEIARPVHDDLYKTINIYLKEHPDLAKPEKKQLCSILDCQKLSPEVRAHAVRNERLPLRTVVQVLFFEQERGGSSTSRKPPRVTEEEHMSKLKVSSDEKSQEGIKRSTMPNVTERSRSKTTKSEGKLILEPEVQNVSERESERTEKGRMTVREEGSSGIKFEFPTGSNKDMLQTRSNKSVRSRSKDKSSR</sequence>
<proteinExistence type="predicted"/>
<dbReference type="EMBL" id="CM037156">
    <property type="protein sequence ID" value="KAH7837526.1"/>
    <property type="molecule type" value="Genomic_DNA"/>
</dbReference>
<protein>
    <submittedName>
        <fullName evidence="1">Uncharacterized protein</fullName>
    </submittedName>
</protein>
<dbReference type="Proteomes" id="UP000828048">
    <property type="component" value="Chromosome 6"/>
</dbReference>
<keyword evidence="2" id="KW-1185">Reference proteome</keyword>
<evidence type="ECO:0000313" key="1">
    <source>
        <dbReference type="EMBL" id="KAH7837526.1"/>
    </source>
</evidence>